<keyword evidence="2" id="KW-1185">Reference proteome</keyword>
<sequence length="564" mass="65839">MALLKSLTEFESVPSDFDYHFFKSLAVRLIDGDSLKLDDIYKLVKENLSNQVLLCAYVATLLYDDDVDHTLRFLSQNVHNCLRQAGSCSCLQQLLFDLALHLEKKKCLHDEVKDVFIDDGFTLLTSERSNVVIRRQIAHFLVEVAKSKAEKDTIVKQLYDAWAVAEYATIIDEVSFVLHCTDLFRSLDQDQCSHVVEKFVDLTRPSLNTVKFVANVLLLDETTIVKRLSEVEDQKSLSMLCSEVMKQCSLCLQPEILQIVMNNMRQTVDYAIEYIDEIEERFKEDMPKLQREINANLAQPKKCSQDSLIKYLNFMRLCYGVSSSEYVQALDAAKLRIQKTPEILDMILSDMDEYCELFRENMVKNIFSELTVNIITIKNFPNWILVDSAILILNKIGDFFDYDEELIHDRILELMKTREHEDVDYVRDTAFRFLLQHCPDMVKQYMKQFFVNSSNVDIRIFILERLLLASKAELPEAKDLDDIMDDVLMLESNLEVKEKALLLMEKLGHSDEHWKEKSTELRESIREDRTRQERRNDLEYLTHMIESVKTSCDCFDDHVAKECY</sequence>
<accession>A0A811K762</accession>
<dbReference type="Proteomes" id="UP000783686">
    <property type="component" value="Unassembled WGS sequence"/>
</dbReference>
<evidence type="ECO:0000313" key="1">
    <source>
        <dbReference type="EMBL" id="CAD5211318.1"/>
    </source>
</evidence>
<protein>
    <submittedName>
        <fullName evidence="1">Uncharacterized protein</fullName>
    </submittedName>
</protein>
<dbReference type="OrthoDB" id="5812579at2759"/>
<dbReference type="AlphaFoldDB" id="A0A811K762"/>
<dbReference type="EMBL" id="CAJFDH010000002">
    <property type="protein sequence ID" value="CAD5211318.1"/>
    <property type="molecule type" value="Genomic_DNA"/>
</dbReference>
<dbReference type="EMBL" id="CAJFCW020000002">
    <property type="protein sequence ID" value="CAG9093181.1"/>
    <property type="molecule type" value="Genomic_DNA"/>
</dbReference>
<name>A0A811K762_9BILA</name>
<comment type="caution">
    <text evidence="1">The sequence shown here is derived from an EMBL/GenBank/DDBJ whole genome shotgun (WGS) entry which is preliminary data.</text>
</comment>
<evidence type="ECO:0000313" key="2">
    <source>
        <dbReference type="Proteomes" id="UP000614601"/>
    </source>
</evidence>
<reference evidence="1" key="1">
    <citation type="submission" date="2020-09" db="EMBL/GenBank/DDBJ databases">
        <authorList>
            <person name="Kikuchi T."/>
        </authorList>
    </citation>
    <scope>NUCLEOTIDE SEQUENCE</scope>
    <source>
        <strain evidence="1">SH1</strain>
    </source>
</reference>
<gene>
    <name evidence="1" type="ORF">BOKJ2_LOCUS3634</name>
</gene>
<dbReference type="Proteomes" id="UP000614601">
    <property type="component" value="Unassembled WGS sequence"/>
</dbReference>
<organism evidence="1 2">
    <name type="scientific">Bursaphelenchus okinawaensis</name>
    <dbReference type="NCBI Taxonomy" id="465554"/>
    <lineage>
        <taxon>Eukaryota</taxon>
        <taxon>Metazoa</taxon>
        <taxon>Ecdysozoa</taxon>
        <taxon>Nematoda</taxon>
        <taxon>Chromadorea</taxon>
        <taxon>Rhabditida</taxon>
        <taxon>Tylenchina</taxon>
        <taxon>Tylenchomorpha</taxon>
        <taxon>Aphelenchoidea</taxon>
        <taxon>Aphelenchoididae</taxon>
        <taxon>Bursaphelenchus</taxon>
    </lineage>
</organism>
<proteinExistence type="predicted"/>